<evidence type="ECO:0000313" key="2">
    <source>
        <dbReference type="Proteomes" id="UP000887578"/>
    </source>
</evidence>
<sequence>MFTRLSQNVPRSSSSFQSLSCRLKSDTSSLTGEQKERLRSKLPSIRTDTDVQVTKKSKSFAVVSDATKEMDEIRARG</sequence>
<evidence type="ECO:0000313" key="3">
    <source>
        <dbReference type="WBParaSite" id="PDA_v2.g15098.t1"/>
    </source>
</evidence>
<proteinExistence type="predicted"/>
<feature type="compositionally biased region" description="Polar residues" evidence="1">
    <location>
        <begin position="1"/>
        <end position="10"/>
    </location>
</feature>
<feature type="compositionally biased region" description="Low complexity" evidence="1">
    <location>
        <begin position="11"/>
        <end position="20"/>
    </location>
</feature>
<feature type="region of interest" description="Disordered" evidence="1">
    <location>
        <begin position="1"/>
        <end position="20"/>
    </location>
</feature>
<reference evidence="3" key="1">
    <citation type="submission" date="2022-11" db="UniProtKB">
        <authorList>
            <consortium name="WormBaseParasite"/>
        </authorList>
    </citation>
    <scope>IDENTIFICATION</scope>
</reference>
<evidence type="ECO:0000256" key="1">
    <source>
        <dbReference type="SAM" id="MobiDB-lite"/>
    </source>
</evidence>
<accession>A0A914PBY8</accession>
<name>A0A914PBY8_9BILA</name>
<protein>
    <submittedName>
        <fullName evidence="3">Uncharacterized protein</fullName>
    </submittedName>
</protein>
<dbReference type="WBParaSite" id="PDA_v2.g15098.t1">
    <property type="protein sequence ID" value="PDA_v2.g15098.t1"/>
    <property type="gene ID" value="PDA_v2.g15098"/>
</dbReference>
<dbReference type="AlphaFoldDB" id="A0A914PBY8"/>
<keyword evidence="2" id="KW-1185">Reference proteome</keyword>
<dbReference type="Proteomes" id="UP000887578">
    <property type="component" value="Unplaced"/>
</dbReference>
<organism evidence="2 3">
    <name type="scientific">Panagrolaimus davidi</name>
    <dbReference type="NCBI Taxonomy" id="227884"/>
    <lineage>
        <taxon>Eukaryota</taxon>
        <taxon>Metazoa</taxon>
        <taxon>Ecdysozoa</taxon>
        <taxon>Nematoda</taxon>
        <taxon>Chromadorea</taxon>
        <taxon>Rhabditida</taxon>
        <taxon>Tylenchina</taxon>
        <taxon>Panagrolaimomorpha</taxon>
        <taxon>Panagrolaimoidea</taxon>
        <taxon>Panagrolaimidae</taxon>
        <taxon>Panagrolaimus</taxon>
    </lineage>
</organism>